<gene>
    <name evidence="3" type="ORF">NPX13_g3908</name>
</gene>
<dbReference type="EMBL" id="JANPWZ010000517">
    <property type="protein sequence ID" value="KAJ3575798.1"/>
    <property type="molecule type" value="Genomic_DNA"/>
</dbReference>
<feature type="domain" description="Nudix hydrolase" evidence="2">
    <location>
        <begin position="31"/>
        <end position="173"/>
    </location>
</feature>
<evidence type="ECO:0000313" key="4">
    <source>
        <dbReference type="Proteomes" id="UP001148614"/>
    </source>
</evidence>
<sequence length="189" mass="21274">MAERSLEHHDSVARFAVSKHNYLKAHPTETFSCIATSALVLDTRVTSEPRILLLQRASSEEDDPNKWEPPGGACEDNDESILHSAARELWEEAGLRAAHIGGPVGKPYFFYLDDGREVCRFYFAVDVETDGRAPPTVKLNPEEHQSFVWATEDEVEARKVGNTDLEFTEETVARTVLLAFQHFRESQIG</sequence>
<protein>
    <recommendedName>
        <fullName evidence="2">Nudix hydrolase domain-containing protein</fullName>
    </recommendedName>
</protein>
<dbReference type="PROSITE" id="PS51462">
    <property type="entry name" value="NUDIX"/>
    <property type="match status" value="1"/>
</dbReference>
<dbReference type="VEuPathDB" id="FungiDB:F4678DRAFT_416760"/>
<accession>A0A9W8NGF3</accession>
<dbReference type="AlphaFoldDB" id="A0A9W8NGF3"/>
<evidence type="ECO:0000256" key="1">
    <source>
        <dbReference type="SAM" id="MobiDB-lite"/>
    </source>
</evidence>
<dbReference type="SUPFAM" id="SSF55811">
    <property type="entry name" value="Nudix"/>
    <property type="match status" value="1"/>
</dbReference>
<comment type="caution">
    <text evidence="3">The sequence shown here is derived from an EMBL/GenBank/DDBJ whole genome shotgun (WGS) entry which is preliminary data.</text>
</comment>
<dbReference type="Gene3D" id="3.90.79.10">
    <property type="entry name" value="Nucleoside Triphosphate Pyrophosphohydrolase"/>
    <property type="match status" value="1"/>
</dbReference>
<evidence type="ECO:0000259" key="2">
    <source>
        <dbReference type="PROSITE" id="PS51462"/>
    </source>
</evidence>
<dbReference type="PANTHER" id="PTHR43736">
    <property type="entry name" value="ADP-RIBOSE PYROPHOSPHATASE"/>
    <property type="match status" value="1"/>
</dbReference>
<feature type="region of interest" description="Disordered" evidence="1">
    <location>
        <begin position="55"/>
        <end position="75"/>
    </location>
</feature>
<name>A0A9W8NGF3_9PEZI</name>
<dbReference type="InterPro" id="IPR000086">
    <property type="entry name" value="NUDIX_hydrolase_dom"/>
</dbReference>
<keyword evidence="4" id="KW-1185">Reference proteome</keyword>
<dbReference type="CDD" id="cd02883">
    <property type="entry name" value="NUDIX_Hydrolase"/>
    <property type="match status" value="1"/>
</dbReference>
<reference evidence="3" key="1">
    <citation type="submission" date="2022-07" db="EMBL/GenBank/DDBJ databases">
        <title>Genome Sequence of Xylaria arbuscula.</title>
        <authorList>
            <person name="Buettner E."/>
        </authorList>
    </citation>
    <scope>NUCLEOTIDE SEQUENCE</scope>
    <source>
        <strain evidence="3">VT107</strain>
    </source>
</reference>
<dbReference type="InterPro" id="IPR015797">
    <property type="entry name" value="NUDIX_hydrolase-like_dom_sf"/>
</dbReference>
<proteinExistence type="predicted"/>
<dbReference type="Pfam" id="PF00293">
    <property type="entry name" value="NUDIX"/>
    <property type="match status" value="1"/>
</dbReference>
<evidence type="ECO:0000313" key="3">
    <source>
        <dbReference type="EMBL" id="KAJ3575798.1"/>
    </source>
</evidence>
<dbReference type="PANTHER" id="PTHR43736:SF1">
    <property type="entry name" value="DIHYDRONEOPTERIN TRIPHOSPHATE DIPHOSPHATASE"/>
    <property type="match status" value="1"/>
</dbReference>
<organism evidence="3 4">
    <name type="scientific">Xylaria arbuscula</name>
    <dbReference type="NCBI Taxonomy" id="114810"/>
    <lineage>
        <taxon>Eukaryota</taxon>
        <taxon>Fungi</taxon>
        <taxon>Dikarya</taxon>
        <taxon>Ascomycota</taxon>
        <taxon>Pezizomycotina</taxon>
        <taxon>Sordariomycetes</taxon>
        <taxon>Xylariomycetidae</taxon>
        <taxon>Xylariales</taxon>
        <taxon>Xylariaceae</taxon>
        <taxon>Xylaria</taxon>
    </lineage>
</organism>
<dbReference type="Proteomes" id="UP001148614">
    <property type="component" value="Unassembled WGS sequence"/>
</dbReference>